<dbReference type="SUPFAM" id="SSF47113">
    <property type="entry name" value="Histone-fold"/>
    <property type="match status" value="1"/>
</dbReference>
<evidence type="ECO:0000259" key="2">
    <source>
        <dbReference type="Pfam" id="PF00125"/>
    </source>
</evidence>
<dbReference type="Gene3D" id="1.10.20.10">
    <property type="entry name" value="Histone, subunit A"/>
    <property type="match status" value="1"/>
</dbReference>
<protein>
    <recommendedName>
        <fullName evidence="2">Core Histone H2A/H2B/H3 domain-containing protein</fullName>
    </recommendedName>
</protein>
<accession>A0A085LT90</accession>
<dbReference type="GO" id="GO:0046982">
    <property type="term" value="F:protein heterodimerization activity"/>
    <property type="evidence" value="ECO:0007669"/>
    <property type="project" value="InterPro"/>
</dbReference>
<dbReference type="EMBL" id="KL363300">
    <property type="protein sequence ID" value="KFD48186.1"/>
    <property type="molecule type" value="Genomic_DNA"/>
</dbReference>
<dbReference type="InterPro" id="IPR000558">
    <property type="entry name" value="Histone_H2B"/>
</dbReference>
<dbReference type="Pfam" id="PF00125">
    <property type="entry name" value="Histone"/>
    <property type="match status" value="1"/>
</dbReference>
<gene>
    <name evidence="3" type="ORF">M513_10900</name>
</gene>
<dbReference type="GO" id="GO:0030527">
    <property type="term" value="F:structural constituent of chromatin"/>
    <property type="evidence" value="ECO:0007669"/>
    <property type="project" value="InterPro"/>
</dbReference>
<keyword evidence="4" id="KW-1185">Reference proteome</keyword>
<dbReference type="Proteomes" id="UP000030764">
    <property type="component" value="Unassembled WGS sequence"/>
</dbReference>
<dbReference type="InterPro" id="IPR009072">
    <property type="entry name" value="Histone-fold"/>
</dbReference>
<dbReference type="AlphaFoldDB" id="A0A085LT90"/>
<evidence type="ECO:0000313" key="3">
    <source>
        <dbReference type="EMBL" id="KFD48186.1"/>
    </source>
</evidence>
<dbReference type="GO" id="GO:0003677">
    <property type="term" value="F:DNA binding"/>
    <property type="evidence" value="ECO:0007669"/>
    <property type="project" value="InterPro"/>
</dbReference>
<reference evidence="3 4" key="1">
    <citation type="journal article" date="2014" name="Nat. Genet.">
        <title>Genome and transcriptome of the porcine whipworm Trichuris suis.</title>
        <authorList>
            <person name="Jex A.R."/>
            <person name="Nejsum P."/>
            <person name="Schwarz E.M."/>
            <person name="Hu L."/>
            <person name="Young N.D."/>
            <person name="Hall R.S."/>
            <person name="Korhonen P.K."/>
            <person name="Liao S."/>
            <person name="Thamsborg S."/>
            <person name="Xia J."/>
            <person name="Xu P."/>
            <person name="Wang S."/>
            <person name="Scheerlinck J.P."/>
            <person name="Hofmann A."/>
            <person name="Sternberg P.W."/>
            <person name="Wang J."/>
            <person name="Gasser R.B."/>
        </authorList>
    </citation>
    <scope>NUCLEOTIDE SEQUENCE [LARGE SCALE GENOMIC DNA]</scope>
    <source>
        <strain evidence="3">DCEP-RM93M</strain>
    </source>
</reference>
<evidence type="ECO:0000313" key="4">
    <source>
        <dbReference type="Proteomes" id="UP000030764"/>
    </source>
</evidence>
<dbReference type="PANTHER" id="PTHR23428">
    <property type="entry name" value="HISTONE H2B"/>
    <property type="match status" value="1"/>
</dbReference>
<feature type="domain" description="Core Histone H2A/H2B/H3" evidence="2">
    <location>
        <begin position="2"/>
        <end position="61"/>
    </location>
</feature>
<organism evidence="3 4">
    <name type="scientific">Trichuris suis</name>
    <name type="common">pig whipworm</name>
    <dbReference type="NCBI Taxonomy" id="68888"/>
    <lineage>
        <taxon>Eukaryota</taxon>
        <taxon>Metazoa</taxon>
        <taxon>Ecdysozoa</taxon>
        <taxon>Nematoda</taxon>
        <taxon>Enoplea</taxon>
        <taxon>Dorylaimia</taxon>
        <taxon>Trichinellida</taxon>
        <taxon>Trichuridae</taxon>
        <taxon>Trichuris</taxon>
    </lineage>
</organism>
<dbReference type="InterPro" id="IPR007125">
    <property type="entry name" value="H2A/H2B/H3"/>
</dbReference>
<dbReference type="GO" id="GO:0000786">
    <property type="term" value="C:nucleosome"/>
    <property type="evidence" value="ECO:0007669"/>
    <property type="project" value="InterPro"/>
</dbReference>
<sequence length="63" mass="7364">MATKADDKKRRKSRKQSFKRYIYRVLKVVHSDTGIRCKAVSFMDSFMNDVLDRTSTEANHPAQ</sequence>
<name>A0A085LT90_9BILA</name>
<evidence type="ECO:0000256" key="1">
    <source>
        <dbReference type="ARBA" id="ARBA00006846"/>
    </source>
</evidence>
<comment type="similarity">
    <text evidence="1">Belongs to the histone H2B family.</text>
</comment>
<dbReference type="PRINTS" id="PR00621">
    <property type="entry name" value="HISTONEH2B"/>
</dbReference>
<proteinExistence type="inferred from homology"/>